<comment type="similarity">
    <text evidence="6">Belongs to the DarT ADP-ribosyltransferase family.</text>
</comment>
<gene>
    <name evidence="8" type="ORF">IM676_11755</name>
</gene>
<evidence type="ECO:0000256" key="5">
    <source>
        <dbReference type="ARBA" id="ARBA00023125"/>
    </source>
</evidence>
<evidence type="ECO:0000256" key="1">
    <source>
        <dbReference type="ARBA" id="ARBA00022649"/>
    </source>
</evidence>
<dbReference type="Proteomes" id="UP000593846">
    <property type="component" value="Chromosome"/>
</dbReference>
<dbReference type="KEGG" id="aee:IM676_11755"/>
<evidence type="ECO:0000256" key="4">
    <source>
        <dbReference type="ARBA" id="ARBA00022695"/>
    </source>
</evidence>
<evidence type="ECO:0000313" key="9">
    <source>
        <dbReference type="Proteomes" id="UP000593846"/>
    </source>
</evidence>
<evidence type="ECO:0000313" key="8">
    <source>
        <dbReference type="EMBL" id="QOV21433.1"/>
    </source>
</evidence>
<evidence type="ECO:0000256" key="6">
    <source>
        <dbReference type="PROSITE-ProRule" id="PRU01362"/>
    </source>
</evidence>
<dbReference type="GO" id="GO:0016757">
    <property type="term" value="F:glycosyltransferase activity"/>
    <property type="evidence" value="ECO:0007669"/>
    <property type="project" value="UniProtKB-KW"/>
</dbReference>
<accession>A0A7U3NLC4</accession>
<proteinExistence type="inferred from homology"/>
<keyword evidence="4" id="KW-0548">Nucleotidyltransferase</keyword>
<dbReference type="InterPro" id="IPR029494">
    <property type="entry name" value="DarT"/>
</dbReference>
<keyword evidence="9" id="KW-1185">Reference proteome</keyword>
<sequence length="535" mass="61408">MNKIDPRLSKIVEKIESQGYKVMSGRYVRYNVQQKLIKVTISELREVDIFEEFILDTAINIIPSVTTEDLANALGIDYSLLKSVTANLQSLKSLELTSDSTLKITDFGKKIFQEYNSVLEPSYGQNIYAIADPLTQEISINNTRLRNVPLDVKNLCQFIKFDEYPQLSNLTIEDIHNLAINSEAVFLDRERNQEISDYQELSSISIIRKKVAIFRVVDSEEKYSIKIFSEEEDDPEELERASSYLSDIFNSEYGEQVAWEELFQISDTGIIQPNFTPSIEYNIYLPDGNLANISFGADAFLLDERTELTGSVENQILPASSRQNAIEAENIQSFVSQRRIERIVHLTRLENLINICSSGGILSLQQLITRNINTNAFDGTKPEGQRYKNHVNCSLTYYNFFMLYGLVHKSVEPVVLLYIKPDYLWKQGTEFCKFNAATGRGRHIAAGYQTLKSLFEDTVRDRKGLQDRDNKPINLPTCIQAEVLIKDGIPLEDIMEIVIRFPRDEQNVKQAGWRGKIRVSPRDFDWHSEWIVRDS</sequence>
<keyword evidence="1 6" id="KW-1277">Toxin-antitoxin system</keyword>
<protein>
    <submittedName>
        <fullName evidence="8">DUF4433 domain-containing protein</fullName>
    </submittedName>
</protein>
<name>A0A7U3NLC4_9CYAN</name>
<feature type="domain" description="DarT" evidence="7">
    <location>
        <begin position="341"/>
        <end position="532"/>
    </location>
</feature>
<dbReference type="PROSITE" id="PS52018">
    <property type="entry name" value="DART"/>
    <property type="match status" value="1"/>
</dbReference>
<evidence type="ECO:0000256" key="3">
    <source>
        <dbReference type="ARBA" id="ARBA00022679"/>
    </source>
</evidence>
<dbReference type="Pfam" id="PF14487">
    <property type="entry name" value="DarT"/>
    <property type="match status" value="1"/>
</dbReference>
<reference evidence="9" key="1">
    <citation type="submission" date="2020-10" db="EMBL/GenBank/DDBJ databases">
        <title>Genome-based taxonomic classification of the species Anabaenopsis elenkinii.</title>
        <authorList>
            <person name="Delbaje E."/>
            <person name="Andreote A.P.D."/>
            <person name="Pellegrinetti T.A."/>
            <person name="Cruz R.B."/>
            <person name="Branco L.H.Z."/>
            <person name="Fiore M.F."/>
        </authorList>
    </citation>
    <scope>NUCLEOTIDE SEQUENCE [LARGE SCALE GENOMIC DNA]</scope>
    <source>
        <strain evidence="9">CCIBt3563</strain>
    </source>
</reference>
<evidence type="ECO:0000259" key="7">
    <source>
        <dbReference type="PROSITE" id="PS52018"/>
    </source>
</evidence>
<keyword evidence="3" id="KW-0808">Transferase</keyword>
<keyword evidence="2" id="KW-0328">Glycosyltransferase</keyword>
<evidence type="ECO:0000256" key="2">
    <source>
        <dbReference type="ARBA" id="ARBA00022676"/>
    </source>
</evidence>
<keyword evidence="5 6" id="KW-0238">DNA-binding</keyword>
<comment type="caution">
    <text evidence="6">Lacks conserved residue(s) required for the propagation of feature annotation.</text>
</comment>
<dbReference type="GO" id="GO:0016779">
    <property type="term" value="F:nucleotidyltransferase activity"/>
    <property type="evidence" value="ECO:0007669"/>
    <property type="project" value="UniProtKB-KW"/>
</dbReference>
<dbReference type="AlphaFoldDB" id="A0A7U3NLC4"/>
<organism evidence="8 9">
    <name type="scientific">Anabaenopsis elenkinii CCIBt3563</name>
    <dbReference type="NCBI Taxonomy" id="2779889"/>
    <lineage>
        <taxon>Bacteria</taxon>
        <taxon>Bacillati</taxon>
        <taxon>Cyanobacteriota</taxon>
        <taxon>Cyanophyceae</taxon>
        <taxon>Nostocales</taxon>
        <taxon>Nodulariaceae</taxon>
        <taxon>Anabaenopsis</taxon>
    </lineage>
</organism>
<dbReference type="RefSeq" id="WP_200987088.1">
    <property type="nucleotide sequence ID" value="NZ_CP063311.1"/>
</dbReference>
<dbReference type="GO" id="GO:0003677">
    <property type="term" value="F:DNA binding"/>
    <property type="evidence" value="ECO:0007669"/>
    <property type="project" value="UniProtKB-UniRule"/>
</dbReference>
<dbReference type="EMBL" id="CP063311">
    <property type="protein sequence ID" value="QOV21433.1"/>
    <property type="molecule type" value="Genomic_DNA"/>
</dbReference>